<dbReference type="InterPro" id="IPR055941">
    <property type="entry name" value="DUF7519"/>
</dbReference>
<comment type="caution">
    <text evidence="2">The sequence shown here is derived from an EMBL/GenBank/DDBJ whole genome shotgun (WGS) entry which is preliminary data.</text>
</comment>
<feature type="transmembrane region" description="Helical" evidence="1">
    <location>
        <begin position="67"/>
        <end position="88"/>
    </location>
</feature>
<keyword evidence="1" id="KW-1133">Transmembrane helix</keyword>
<keyword evidence="1" id="KW-0812">Transmembrane</keyword>
<feature type="transmembrane region" description="Helical" evidence="1">
    <location>
        <begin position="94"/>
        <end position="114"/>
    </location>
</feature>
<proteinExistence type="predicted"/>
<accession>A0ABD5U774</accession>
<evidence type="ECO:0000256" key="1">
    <source>
        <dbReference type="SAM" id="Phobius"/>
    </source>
</evidence>
<dbReference type="Pfam" id="PF24363">
    <property type="entry name" value="DUF7519"/>
    <property type="match status" value="1"/>
</dbReference>
<dbReference type="RefSeq" id="WP_379699281.1">
    <property type="nucleotide sequence ID" value="NZ_JBHSXH010000015.1"/>
</dbReference>
<name>A0ABD5U774_9EURY</name>
<protein>
    <submittedName>
        <fullName evidence="2">Uncharacterized protein</fullName>
    </submittedName>
</protein>
<gene>
    <name evidence="2" type="ORF">ACFQEV_18650</name>
</gene>
<feature type="transmembrane region" description="Helical" evidence="1">
    <location>
        <begin position="34"/>
        <end position="55"/>
    </location>
</feature>
<evidence type="ECO:0000313" key="3">
    <source>
        <dbReference type="Proteomes" id="UP001596408"/>
    </source>
</evidence>
<organism evidence="2 3">
    <name type="scientific">Halopelagius fulvigenes</name>
    <dbReference type="NCBI Taxonomy" id="1198324"/>
    <lineage>
        <taxon>Archaea</taxon>
        <taxon>Methanobacteriati</taxon>
        <taxon>Methanobacteriota</taxon>
        <taxon>Stenosarchaea group</taxon>
        <taxon>Halobacteria</taxon>
        <taxon>Halobacteriales</taxon>
        <taxon>Haloferacaceae</taxon>
    </lineage>
</organism>
<sequence>MTYLSYPTRVGSAASLAAAVGAVLLVLPDGAGSMLSLGAAFVLVLLGALAARAAANVRGDGSRSLGAVLLAVGAGLTVGGVGVGVLGAETLPNRLIVAAGLLGVCLLGAGLAPVPRVRPRRLVSAGSGALVVCVLLTGLMTGVEALQMLAATAATVVAWDAGENAVSLGEHVGRRARAWPVELGHSGATAAYGAAVVVAAFGVSELNVTDVPLVGLLLLLGGAVALLLALSN</sequence>
<keyword evidence="1" id="KW-0472">Membrane</keyword>
<dbReference type="Proteomes" id="UP001596408">
    <property type="component" value="Unassembled WGS sequence"/>
</dbReference>
<feature type="transmembrane region" description="Helical" evidence="1">
    <location>
        <begin position="213"/>
        <end position="230"/>
    </location>
</feature>
<keyword evidence="3" id="KW-1185">Reference proteome</keyword>
<dbReference type="AlphaFoldDB" id="A0ABD5U774"/>
<reference evidence="2 3" key="1">
    <citation type="journal article" date="2019" name="Int. J. Syst. Evol. Microbiol.">
        <title>The Global Catalogue of Microorganisms (GCM) 10K type strain sequencing project: providing services to taxonomists for standard genome sequencing and annotation.</title>
        <authorList>
            <consortium name="The Broad Institute Genomics Platform"/>
            <consortium name="The Broad Institute Genome Sequencing Center for Infectious Disease"/>
            <person name="Wu L."/>
            <person name="Ma J."/>
        </authorList>
    </citation>
    <scope>NUCLEOTIDE SEQUENCE [LARGE SCALE GENOMIC DNA]</scope>
    <source>
        <strain evidence="2 3">YIM 94188</strain>
    </source>
</reference>
<evidence type="ECO:0000313" key="2">
    <source>
        <dbReference type="EMBL" id="MFC6826999.1"/>
    </source>
</evidence>
<feature type="transmembrane region" description="Helical" evidence="1">
    <location>
        <begin position="121"/>
        <end position="139"/>
    </location>
</feature>
<feature type="transmembrane region" description="Helical" evidence="1">
    <location>
        <begin position="12"/>
        <end position="28"/>
    </location>
</feature>
<dbReference type="EMBL" id="JBHSXH010000015">
    <property type="protein sequence ID" value="MFC6826999.1"/>
    <property type="molecule type" value="Genomic_DNA"/>
</dbReference>
<feature type="transmembrane region" description="Helical" evidence="1">
    <location>
        <begin position="183"/>
        <end position="201"/>
    </location>
</feature>